<dbReference type="OrthoDB" id="9974421at2759"/>
<feature type="domain" description="Partial AB-hydrolase lipase" evidence="10">
    <location>
        <begin position="51"/>
        <end position="112"/>
    </location>
</feature>
<evidence type="ECO:0000259" key="10">
    <source>
        <dbReference type="Pfam" id="PF04083"/>
    </source>
</evidence>
<evidence type="ECO:0000256" key="1">
    <source>
        <dbReference type="ARBA" id="ARBA00010701"/>
    </source>
</evidence>
<accession>A0A6P8HTU1</accession>
<keyword evidence="4 7" id="KW-0442">Lipid degradation</keyword>
<dbReference type="RefSeq" id="XP_031556032.1">
    <property type="nucleotide sequence ID" value="XM_031700172.1"/>
</dbReference>
<evidence type="ECO:0000313" key="12">
    <source>
        <dbReference type="RefSeq" id="XP_031556032.1"/>
    </source>
</evidence>
<feature type="chain" id="PRO_5028280247" description="Lipase" evidence="9">
    <location>
        <begin position="28"/>
        <end position="417"/>
    </location>
</feature>
<keyword evidence="5" id="KW-0443">Lipid metabolism</keyword>
<feature type="active site" description="Nucleophile" evidence="8">
    <location>
        <position position="188"/>
    </location>
</feature>
<dbReference type="GO" id="GO:0016042">
    <property type="term" value="P:lipid catabolic process"/>
    <property type="evidence" value="ECO:0007669"/>
    <property type="project" value="UniProtKB-KW"/>
</dbReference>
<dbReference type="FunFam" id="3.40.50.1820:FF:000021">
    <property type="entry name" value="Lipase"/>
    <property type="match status" value="1"/>
</dbReference>
<evidence type="ECO:0000256" key="5">
    <source>
        <dbReference type="ARBA" id="ARBA00023098"/>
    </source>
</evidence>
<dbReference type="Pfam" id="PF04083">
    <property type="entry name" value="Abhydro_lipase"/>
    <property type="match status" value="1"/>
</dbReference>
<dbReference type="GO" id="GO:0016788">
    <property type="term" value="F:hydrolase activity, acting on ester bonds"/>
    <property type="evidence" value="ECO:0007669"/>
    <property type="project" value="InterPro"/>
</dbReference>
<keyword evidence="3 7" id="KW-0378">Hydrolase</keyword>
<proteinExistence type="inferred from homology"/>
<protein>
    <recommendedName>
        <fullName evidence="7">Lipase</fullName>
    </recommendedName>
</protein>
<evidence type="ECO:0000256" key="3">
    <source>
        <dbReference type="ARBA" id="ARBA00022801"/>
    </source>
</evidence>
<evidence type="ECO:0000313" key="11">
    <source>
        <dbReference type="Proteomes" id="UP000515163"/>
    </source>
</evidence>
<evidence type="ECO:0000256" key="4">
    <source>
        <dbReference type="ARBA" id="ARBA00022963"/>
    </source>
</evidence>
<evidence type="ECO:0000256" key="9">
    <source>
        <dbReference type="SAM" id="SignalP"/>
    </source>
</evidence>
<feature type="signal peptide" evidence="9">
    <location>
        <begin position="1"/>
        <end position="27"/>
    </location>
</feature>
<dbReference type="Gene3D" id="3.40.50.1820">
    <property type="entry name" value="alpha/beta hydrolase"/>
    <property type="match status" value="1"/>
</dbReference>
<dbReference type="KEGG" id="aten:116292818"/>
<dbReference type="AlphaFoldDB" id="A0A6P8HTU1"/>
<evidence type="ECO:0000256" key="6">
    <source>
        <dbReference type="ARBA" id="ARBA00023180"/>
    </source>
</evidence>
<feature type="active site" description="Charge relay system" evidence="8">
    <location>
        <position position="390"/>
    </location>
</feature>
<organism evidence="11 12">
    <name type="scientific">Actinia tenebrosa</name>
    <name type="common">Australian red waratah sea anemone</name>
    <dbReference type="NCBI Taxonomy" id="6105"/>
    <lineage>
        <taxon>Eukaryota</taxon>
        <taxon>Metazoa</taxon>
        <taxon>Cnidaria</taxon>
        <taxon>Anthozoa</taxon>
        <taxon>Hexacorallia</taxon>
        <taxon>Actiniaria</taxon>
        <taxon>Actiniidae</taxon>
        <taxon>Actinia</taxon>
    </lineage>
</organism>
<sequence>MFCNSSSTDTVLLICAFLAFCSLQASCRCINNTDHSKPGCIKIDPDVTRNVTQLIKSRGFPVETYEVLTEDGFILGVQRIPYGKKGVKTNGSKPVVFLQHGLLADATNWVTESEDDSLGYILADKGFDVWLGNIRGNTYSRKHVRYTPADRGFWDWSFEEMADYDIPAMINFALKKSGQEQLYYIGHSQGTLVGFLSFSEHPEVAKKVKQFFALAPIYHLGHVTSFVKDAALTLGPVQELLLPFGPTQFLPGFLLKQLTKLGFCGGKYSEKLCYDAAELIFGFDDKNQNMTRVPVLASHWPAGTSFKNIIHFGQVIYDNQTRRFNYGKWGNRRHYHQDEPPAYNVSKMTTPTAMFVGQHDSLSVEADVLQLKEEIQKVVTLYQVIPEWNHIDFVLGMDAAKVLYRQIIKIIESGLDL</sequence>
<dbReference type="InParanoid" id="A0A6P8HTU1"/>
<dbReference type="PANTHER" id="PTHR11005">
    <property type="entry name" value="LYSOSOMAL ACID LIPASE-RELATED"/>
    <property type="match status" value="1"/>
</dbReference>
<evidence type="ECO:0000256" key="8">
    <source>
        <dbReference type="PIRSR" id="PIRSR000862-1"/>
    </source>
</evidence>
<dbReference type="Proteomes" id="UP000515163">
    <property type="component" value="Unplaced"/>
</dbReference>
<name>A0A6P8HTU1_ACTTE</name>
<comment type="similarity">
    <text evidence="1 7">Belongs to the AB hydrolase superfamily. Lipase family.</text>
</comment>
<dbReference type="InterPro" id="IPR025483">
    <property type="entry name" value="Lipase_euk"/>
</dbReference>
<feature type="active site" description="Charge relay system" evidence="8">
    <location>
        <position position="360"/>
    </location>
</feature>
<evidence type="ECO:0000256" key="2">
    <source>
        <dbReference type="ARBA" id="ARBA00022729"/>
    </source>
</evidence>
<dbReference type="PIRSF" id="PIRSF000862">
    <property type="entry name" value="Steryl_ester_lip"/>
    <property type="match status" value="1"/>
</dbReference>
<keyword evidence="2 9" id="KW-0732">Signal</keyword>
<keyword evidence="6" id="KW-0325">Glycoprotein</keyword>
<keyword evidence="11" id="KW-1185">Reference proteome</keyword>
<gene>
    <name evidence="12" type="primary">LOC116292818</name>
</gene>
<dbReference type="SUPFAM" id="SSF53474">
    <property type="entry name" value="alpha/beta-Hydrolases"/>
    <property type="match status" value="1"/>
</dbReference>
<dbReference type="InterPro" id="IPR006693">
    <property type="entry name" value="AB_hydrolase_lipase"/>
</dbReference>
<evidence type="ECO:0000256" key="7">
    <source>
        <dbReference type="PIRNR" id="PIRNR000862"/>
    </source>
</evidence>
<reference evidence="12" key="1">
    <citation type="submission" date="2025-08" db="UniProtKB">
        <authorList>
            <consortium name="RefSeq"/>
        </authorList>
    </citation>
    <scope>IDENTIFICATION</scope>
    <source>
        <tissue evidence="12">Tentacle</tissue>
    </source>
</reference>
<dbReference type="InterPro" id="IPR029058">
    <property type="entry name" value="AB_hydrolase_fold"/>
</dbReference>
<dbReference type="GeneID" id="116292818"/>